<accession>M7ZEA4</accession>
<name>M7ZEA4_TRIUA</name>
<organism evidence="1">
    <name type="scientific">Triticum urartu</name>
    <name type="common">Red wild einkorn</name>
    <name type="synonym">Crithodium urartu</name>
    <dbReference type="NCBI Taxonomy" id="4572"/>
    <lineage>
        <taxon>Eukaryota</taxon>
        <taxon>Viridiplantae</taxon>
        <taxon>Streptophyta</taxon>
        <taxon>Embryophyta</taxon>
        <taxon>Tracheophyta</taxon>
        <taxon>Spermatophyta</taxon>
        <taxon>Magnoliopsida</taxon>
        <taxon>Liliopsida</taxon>
        <taxon>Poales</taxon>
        <taxon>Poaceae</taxon>
        <taxon>BOP clade</taxon>
        <taxon>Pooideae</taxon>
        <taxon>Triticodae</taxon>
        <taxon>Triticeae</taxon>
        <taxon>Triticinae</taxon>
        <taxon>Triticum</taxon>
    </lineage>
</organism>
<gene>
    <name evidence="1" type="ORF">TRIUR3_01277</name>
</gene>
<proteinExistence type="predicted"/>
<protein>
    <submittedName>
        <fullName evidence="1">Uncharacterized protein</fullName>
    </submittedName>
</protein>
<dbReference type="AlphaFoldDB" id="M7ZEA4"/>
<evidence type="ECO:0000313" key="1">
    <source>
        <dbReference type="EMBL" id="EMS46429.1"/>
    </source>
</evidence>
<sequence>MAQEISDLPSWLGALWVAHASTPLMAVVDGHEHEGGSGRRAGWLAGDSSLAVHGKVRCEAEGAPWRSVKGGKWLPESRYLDYLLCFRISRTMVISGHLRWVRSVAFDPGNKWFCPGFADRTITKRLRVGYGDANIVLGADRFKFRLMSMRIGSLLNHQNKSAPVATHGQWEQCDVHLIFGRTQVQPEAEVVDGTTRCNGDAEGVDGTARLSPLGRIKKERKEERFKGKKVVADASHRATWNVFAYFVFHFMLWWNGKELVKPVCTNGYELRKQFLLYLLKRRGNEAKENFPDIVKEFLKRII</sequence>
<reference evidence="1" key="1">
    <citation type="journal article" date="2013" name="Nature">
        <title>Draft genome of the wheat A-genome progenitor Triticum urartu.</title>
        <authorList>
            <person name="Ling H.Q."/>
            <person name="Zhao S."/>
            <person name="Liu D."/>
            <person name="Wang J."/>
            <person name="Sun H."/>
            <person name="Zhang C."/>
            <person name="Fan H."/>
            <person name="Li D."/>
            <person name="Dong L."/>
            <person name="Tao Y."/>
            <person name="Gao C."/>
            <person name="Wu H."/>
            <person name="Li Y."/>
            <person name="Cui Y."/>
            <person name="Guo X."/>
            <person name="Zheng S."/>
            <person name="Wang B."/>
            <person name="Yu K."/>
            <person name="Liang Q."/>
            <person name="Yang W."/>
            <person name="Lou X."/>
            <person name="Chen J."/>
            <person name="Feng M."/>
            <person name="Jian J."/>
            <person name="Zhang X."/>
            <person name="Luo G."/>
            <person name="Jiang Y."/>
            <person name="Liu J."/>
            <person name="Wang Z."/>
            <person name="Sha Y."/>
            <person name="Zhang B."/>
            <person name="Wu H."/>
            <person name="Tang D."/>
            <person name="Shen Q."/>
            <person name="Xue P."/>
            <person name="Zou S."/>
            <person name="Wang X."/>
            <person name="Liu X."/>
            <person name="Wang F."/>
            <person name="Yang Y."/>
            <person name="An X."/>
            <person name="Dong Z."/>
            <person name="Zhang K."/>
            <person name="Zhang X."/>
            <person name="Luo M.C."/>
            <person name="Dvorak J."/>
            <person name="Tong Y."/>
            <person name="Wang J."/>
            <person name="Yang H."/>
            <person name="Li Z."/>
            <person name="Wang D."/>
            <person name="Zhang A."/>
            <person name="Wang J."/>
        </authorList>
    </citation>
    <scope>NUCLEOTIDE SEQUENCE</scope>
</reference>
<dbReference type="EMBL" id="KD274524">
    <property type="protein sequence ID" value="EMS46429.1"/>
    <property type="molecule type" value="Genomic_DNA"/>
</dbReference>
<dbReference type="STRING" id="4572.M7ZEA4"/>